<dbReference type="OrthoDB" id="9779910at2"/>
<dbReference type="Pfam" id="PF18912">
    <property type="entry name" value="DZR_2"/>
    <property type="match status" value="1"/>
</dbReference>
<evidence type="ECO:0000313" key="4">
    <source>
        <dbReference type="EMBL" id="SHE31793.1"/>
    </source>
</evidence>
<dbReference type="InterPro" id="IPR044005">
    <property type="entry name" value="DZR_2"/>
</dbReference>
<dbReference type="CDD" id="cd06223">
    <property type="entry name" value="PRTases_typeI"/>
    <property type="match status" value="1"/>
</dbReference>
<dbReference type="PANTHER" id="PTHR47505">
    <property type="entry name" value="DNA UTILIZATION PROTEIN YHGH"/>
    <property type="match status" value="1"/>
</dbReference>
<dbReference type="InterPro" id="IPR029057">
    <property type="entry name" value="PRTase-like"/>
</dbReference>
<dbReference type="Gene3D" id="3.40.50.2020">
    <property type="match status" value="1"/>
</dbReference>
<reference evidence="4 5" key="1">
    <citation type="submission" date="2016-11" db="EMBL/GenBank/DDBJ databases">
        <authorList>
            <person name="Jaros S."/>
            <person name="Januszkiewicz K."/>
            <person name="Wedrychowicz H."/>
        </authorList>
    </citation>
    <scope>NUCLEOTIDE SEQUENCE [LARGE SCALE GENOMIC DNA]</scope>
    <source>
        <strain evidence="4 5">DSM 10502</strain>
    </source>
</reference>
<organism evidence="4 5">
    <name type="scientific">Schwartzia succinivorans DSM 10502</name>
    <dbReference type="NCBI Taxonomy" id="1123243"/>
    <lineage>
        <taxon>Bacteria</taxon>
        <taxon>Bacillati</taxon>
        <taxon>Bacillota</taxon>
        <taxon>Negativicutes</taxon>
        <taxon>Selenomonadales</taxon>
        <taxon>Selenomonadaceae</taxon>
        <taxon>Schwartzia</taxon>
    </lineage>
</organism>
<dbReference type="PANTHER" id="PTHR47505:SF1">
    <property type="entry name" value="DNA UTILIZATION PROTEIN YHGH"/>
    <property type="match status" value="1"/>
</dbReference>
<proteinExistence type="inferred from homology"/>
<dbReference type="RefSeq" id="WP_072934270.1">
    <property type="nucleotide sequence ID" value="NZ_FQUG01000002.1"/>
</dbReference>
<keyword evidence="5" id="KW-1185">Reference proteome</keyword>
<name>A0A1M4SHS8_9FIRM</name>
<dbReference type="Pfam" id="PF00156">
    <property type="entry name" value="Pribosyltran"/>
    <property type="match status" value="1"/>
</dbReference>
<sequence>MNLLSGVLDFLFPPRCPICSAYVSERGGWCKECLRSASDTRRLPMDVETISVLDEVWALGKYHDGLRPLLVPLKFHGKRDRLPYLHTFLESTGNRNVNILMQVSTAVPVPLHEEREKARGFNQTELIFREWALSKGMSWQRALVRSRSTTPQFGLGADERIKNLSGAFCLSECADVRGKCLLLVDDICTTGTTLRECAKVLRKGGAEKIFGLVLSSDRS</sequence>
<dbReference type="AlphaFoldDB" id="A0A1M4SHS8"/>
<dbReference type="SUPFAM" id="SSF53271">
    <property type="entry name" value="PRTase-like"/>
    <property type="match status" value="1"/>
</dbReference>
<evidence type="ECO:0000256" key="1">
    <source>
        <dbReference type="ARBA" id="ARBA00008007"/>
    </source>
</evidence>
<protein>
    <submittedName>
        <fullName evidence="4">ComF family protein</fullName>
    </submittedName>
</protein>
<evidence type="ECO:0000313" key="5">
    <source>
        <dbReference type="Proteomes" id="UP000184404"/>
    </source>
</evidence>
<dbReference type="InterPro" id="IPR051910">
    <property type="entry name" value="ComF/GntX_DNA_util-trans"/>
</dbReference>
<comment type="similarity">
    <text evidence="1">Belongs to the ComF/GntX family.</text>
</comment>
<dbReference type="Proteomes" id="UP000184404">
    <property type="component" value="Unassembled WGS sequence"/>
</dbReference>
<gene>
    <name evidence="4" type="ORF">SAMN02745190_00142</name>
</gene>
<evidence type="ECO:0000259" key="2">
    <source>
        <dbReference type="Pfam" id="PF00156"/>
    </source>
</evidence>
<feature type="domain" description="Double zinc ribbon" evidence="3">
    <location>
        <begin position="7"/>
        <end position="37"/>
    </location>
</feature>
<evidence type="ECO:0000259" key="3">
    <source>
        <dbReference type="Pfam" id="PF18912"/>
    </source>
</evidence>
<dbReference type="STRING" id="1123243.SAMN02745190_00142"/>
<feature type="domain" description="Phosphoribosyltransferase" evidence="2">
    <location>
        <begin position="164"/>
        <end position="209"/>
    </location>
</feature>
<dbReference type="EMBL" id="FQUG01000002">
    <property type="protein sequence ID" value="SHE31793.1"/>
    <property type="molecule type" value="Genomic_DNA"/>
</dbReference>
<dbReference type="InterPro" id="IPR000836">
    <property type="entry name" value="PRTase_dom"/>
</dbReference>
<accession>A0A1M4SHS8</accession>